<dbReference type="PROSITE" id="PS50082">
    <property type="entry name" value="WD_REPEATS_2"/>
    <property type="match status" value="1"/>
</dbReference>
<evidence type="ECO:0000256" key="3">
    <source>
        <dbReference type="PROSITE-ProRule" id="PRU00221"/>
    </source>
</evidence>
<protein>
    <submittedName>
        <fullName evidence="4">Uncharacterized protein</fullName>
    </submittedName>
</protein>
<evidence type="ECO:0000256" key="2">
    <source>
        <dbReference type="ARBA" id="ARBA00022737"/>
    </source>
</evidence>
<keyword evidence="1 3" id="KW-0853">WD repeat</keyword>
<evidence type="ECO:0000313" key="4">
    <source>
        <dbReference type="EMBL" id="KUF11439.1"/>
    </source>
</evidence>
<dbReference type="SUPFAM" id="SSF50978">
    <property type="entry name" value="WD40 repeat-like"/>
    <property type="match status" value="1"/>
</dbReference>
<dbReference type="STRING" id="1685382.AVJ23_06645"/>
<keyword evidence="2" id="KW-0677">Repeat</keyword>
<accession>A0A0W7WLL4</accession>
<dbReference type="InterPro" id="IPR050505">
    <property type="entry name" value="WDR55/POC1"/>
</dbReference>
<dbReference type="InterPro" id="IPR015943">
    <property type="entry name" value="WD40/YVTN_repeat-like_dom_sf"/>
</dbReference>
<dbReference type="Gene3D" id="2.130.10.10">
    <property type="entry name" value="YVTN repeat-like/Quinoprotein amine dehydrogenase"/>
    <property type="match status" value="1"/>
</dbReference>
<proteinExistence type="predicted"/>
<dbReference type="PANTHER" id="PTHR44019">
    <property type="entry name" value="WD REPEAT-CONTAINING PROTEIN 55"/>
    <property type="match status" value="1"/>
</dbReference>
<dbReference type="Pfam" id="PF00400">
    <property type="entry name" value="WD40"/>
    <property type="match status" value="3"/>
</dbReference>
<organism evidence="4 5">
    <name type="scientific">Pseudoponticoccus marisrubri</name>
    <dbReference type="NCBI Taxonomy" id="1685382"/>
    <lineage>
        <taxon>Bacteria</taxon>
        <taxon>Pseudomonadati</taxon>
        <taxon>Pseudomonadota</taxon>
        <taxon>Alphaproteobacteria</taxon>
        <taxon>Rhodobacterales</taxon>
        <taxon>Roseobacteraceae</taxon>
        <taxon>Pseudoponticoccus</taxon>
    </lineage>
</organism>
<sequence>MPLVGITHVAAGARLRGPCRSLLHGGRRRPVTCHGGLNSIIAKTGLEAGRICLQIVECTEEVQQVAFGWLQVSQESCQETDDAAPLRDERLIATGEGARFRRFWAADGLREHSNYARNSKVLRVTCTPDSEAVLALEHHRHSVLIRVATGDKVYAGNTAYDLLSDAILSSEGTYMATGECDGEVRLWNAARYQKICKHFGFDNRDSRLAFSPDGGLLAGGSEDGRIMIWSAGKGWALPPIADVGSYVPGLGFSPDGRRLAAAGEDGTLSLFGGDRDSP</sequence>
<name>A0A0W7WLL4_9RHOB</name>
<dbReference type="PANTHER" id="PTHR44019:SF8">
    <property type="entry name" value="POC1 CENTRIOLAR PROTEIN HOMOLOG"/>
    <property type="match status" value="1"/>
</dbReference>
<keyword evidence="5" id="KW-1185">Reference proteome</keyword>
<dbReference type="AlphaFoldDB" id="A0A0W7WLL4"/>
<dbReference type="InterPro" id="IPR001680">
    <property type="entry name" value="WD40_rpt"/>
</dbReference>
<evidence type="ECO:0000313" key="5">
    <source>
        <dbReference type="Proteomes" id="UP000054396"/>
    </source>
</evidence>
<dbReference type="EMBL" id="LPXO01000003">
    <property type="protein sequence ID" value="KUF11439.1"/>
    <property type="molecule type" value="Genomic_DNA"/>
</dbReference>
<evidence type="ECO:0000256" key="1">
    <source>
        <dbReference type="ARBA" id="ARBA00022574"/>
    </source>
</evidence>
<gene>
    <name evidence="4" type="ORF">AVJ23_06645</name>
</gene>
<reference evidence="4 5" key="1">
    <citation type="submission" date="2015-12" db="EMBL/GenBank/DDBJ databases">
        <authorList>
            <person name="Shamseldin A."/>
            <person name="Moawad H."/>
            <person name="Abd El-Rahim W.M."/>
            <person name="Sadowsky M.J."/>
        </authorList>
    </citation>
    <scope>NUCLEOTIDE SEQUENCE [LARGE SCALE GENOMIC DNA]</scope>
    <source>
        <strain evidence="4 5">SJ5A-1</strain>
    </source>
</reference>
<dbReference type="InterPro" id="IPR036322">
    <property type="entry name" value="WD40_repeat_dom_sf"/>
</dbReference>
<comment type="caution">
    <text evidence="4">The sequence shown here is derived from an EMBL/GenBank/DDBJ whole genome shotgun (WGS) entry which is preliminary data.</text>
</comment>
<dbReference type="SMART" id="SM00320">
    <property type="entry name" value="WD40"/>
    <property type="match status" value="3"/>
</dbReference>
<dbReference type="Proteomes" id="UP000054396">
    <property type="component" value="Unassembled WGS sequence"/>
</dbReference>
<feature type="repeat" description="WD" evidence="3">
    <location>
        <begin position="208"/>
        <end position="230"/>
    </location>
</feature>